<comment type="caution">
    <text evidence="3">The sequence shown here is derived from an EMBL/GenBank/DDBJ whole genome shotgun (WGS) entry which is preliminary data.</text>
</comment>
<dbReference type="GO" id="GO:0004386">
    <property type="term" value="F:helicase activity"/>
    <property type="evidence" value="ECO:0007669"/>
    <property type="project" value="UniProtKB-KW"/>
</dbReference>
<feature type="compositionally biased region" description="Acidic residues" evidence="1">
    <location>
        <begin position="440"/>
        <end position="474"/>
    </location>
</feature>
<evidence type="ECO:0000313" key="4">
    <source>
        <dbReference type="Proteomes" id="UP001153069"/>
    </source>
</evidence>
<protein>
    <submittedName>
        <fullName evidence="3">Helicase</fullName>
    </submittedName>
</protein>
<dbReference type="PANTHER" id="PTHR33418">
    <property type="entry name" value="HELICASE-ASSOCIATED"/>
    <property type="match status" value="1"/>
</dbReference>
<feature type="domain" description="Helicase-associated" evidence="2">
    <location>
        <begin position="226"/>
        <end position="296"/>
    </location>
</feature>
<keyword evidence="3" id="KW-0378">Hydrolase</keyword>
<sequence>MDWQQNYDALKEYNEKHGTWVVDPNVPGDYDRRGRQRLGDLANFVSFNQCHLHHLSKERRHLWFLLTGQETDKPRPRRKEPAKPRWNPKMNKSSSASNNSNKQKTAPEPTINTRHIVNGQEFNHRPSSQDLYSRYRAKGIGLSQMQWNSMFDKLVAFRRVHGHVNVPVRFKIDPKLGKWVSRQREARTTMIPERRDRLNAIGFSWTQQQKSKPTLDINKNRRTFDVLWNSRLEQLQVFRTVFGHSLVETTPNPQILFMDDAEECDKLRRWVHKQRALGGRGELRPERNEQLQSLGFWKDRHLDGTQASSRAKEVSPLEQELEEYEELDPPIDETGLAAPVSREAVEEHVKFFEIETNKKEAIQKIEFRAVPPVGNRLPPLEIPAHVKRQQTMEYFRHIKKQKNEDKEERERRNSQLVIQEALKQQQEDLRRMLKQPDMELGNEEGVLSEDEEKYMDDDEEEEEEEEEVNSDDEEAKAIAQTVAEQVLLEAIEASEFDQRKKEEEAAQREAEYARKRAEAARKRKEKDNAIKEAGERDAAKRQAPAVPPVAPPNSPPQPKKKKTRVRRPKPVVTPPVPAIAQPPTKPASAATKPVPEGPVYHSPIPSKKIEYFLVEKEIQSFDDAFVKMLDAKTPDWKRKRRWSYVCM</sequence>
<feature type="compositionally biased region" description="Pro residues" evidence="1">
    <location>
        <begin position="545"/>
        <end position="557"/>
    </location>
</feature>
<evidence type="ECO:0000259" key="2">
    <source>
        <dbReference type="Pfam" id="PF03457"/>
    </source>
</evidence>
<feature type="compositionally biased region" description="Basic residues" evidence="1">
    <location>
        <begin position="558"/>
        <end position="569"/>
    </location>
</feature>
<keyword evidence="3" id="KW-0347">Helicase</keyword>
<feature type="compositionally biased region" description="Low complexity" evidence="1">
    <location>
        <begin position="578"/>
        <end position="593"/>
    </location>
</feature>
<dbReference type="EMBL" id="CAICTM010000818">
    <property type="protein sequence ID" value="CAB9516978.1"/>
    <property type="molecule type" value="Genomic_DNA"/>
</dbReference>
<name>A0A9N8E9Z3_9STRA</name>
<feature type="compositionally biased region" description="Basic and acidic residues" evidence="1">
    <location>
        <begin position="496"/>
        <end position="540"/>
    </location>
</feature>
<accession>A0A9N8E9Z3</accession>
<dbReference type="InterPro" id="IPR005114">
    <property type="entry name" value="Helicase_assoc"/>
</dbReference>
<feature type="region of interest" description="Disordered" evidence="1">
    <location>
        <begin position="399"/>
        <end position="418"/>
    </location>
</feature>
<feature type="region of interest" description="Disordered" evidence="1">
    <location>
        <begin position="433"/>
        <end position="601"/>
    </location>
</feature>
<keyword evidence="4" id="KW-1185">Reference proteome</keyword>
<reference evidence="3" key="1">
    <citation type="submission" date="2020-06" db="EMBL/GenBank/DDBJ databases">
        <authorList>
            <consortium name="Plant Systems Biology data submission"/>
        </authorList>
    </citation>
    <scope>NUCLEOTIDE SEQUENCE</scope>
    <source>
        <strain evidence="3">D6</strain>
    </source>
</reference>
<evidence type="ECO:0000313" key="3">
    <source>
        <dbReference type="EMBL" id="CAB9516978.1"/>
    </source>
</evidence>
<feature type="compositionally biased region" description="Basic and acidic residues" evidence="1">
    <location>
        <begin position="401"/>
        <end position="413"/>
    </location>
</feature>
<feature type="region of interest" description="Disordered" evidence="1">
    <location>
        <begin position="71"/>
        <end position="112"/>
    </location>
</feature>
<gene>
    <name evidence="3" type="ORF">SEMRO_819_G207130.1</name>
</gene>
<dbReference type="Proteomes" id="UP001153069">
    <property type="component" value="Unassembled WGS sequence"/>
</dbReference>
<feature type="compositionally biased region" description="Low complexity" evidence="1">
    <location>
        <begin position="84"/>
        <end position="104"/>
    </location>
</feature>
<dbReference type="AlphaFoldDB" id="A0A9N8E9Z3"/>
<dbReference type="Gene3D" id="6.10.140.530">
    <property type="match status" value="2"/>
</dbReference>
<organism evidence="3 4">
    <name type="scientific">Seminavis robusta</name>
    <dbReference type="NCBI Taxonomy" id="568900"/>
    <lineage>
        <taxon>Eukaryota</taxon>
        <taxon>Sar</taxon>
        <taxon>Stramenopiles</taxon>
        <taxon>Ochrophyta</taxon>
        <taxon>Bacillariophyta</taxon>
        <taxon>Bacillariophyceae</taxon>
        <taxon>Bacillariophycidae</taxon>
        <taxon>Naviculales</taxon>
        <taxon>Naviculaceae</taxon>
        <taxon>Seminavis</taxon>
    </lineage>
</organism>
<keyword evidence="3" id="KW-0067">ATP-binding</keyword>
<dbReference type="Pfam" id="PF03457">
    <property type="entry name" value="HA"/>
    <property type="match status" value="2"/>
</dbReference>
<feature type="compositionally biased region" description="Basic and acidic residues" evidence="1">
    <location>
        <begin position="71"/>
        <end position="83"/>
    </location>
</feature>
<feature type="domain" description="Helicase-associated" evidence="2">
    <location>
        <begin position="145"/>
        <end position="203"/>
    </location>
</feature>
<proteinExistence type="predicted"/>
<dbReference type="PANTHER" id="PTHR33418:SF1">
    <property type="entry name" value="HELICASE-ASSOCIATED DOMAIN-CONTAINING PROTEIN"/>
    <property type="match status" value="1"/>
</dbReference>
<keyword evidence="3" id="KW-0547">Nucleotide-binding</keyword>
<evidence type="ECO:0000256" key="1">
    <source>
        <dbReference type="SAM" id="MobiDB-lite"/>
    </source>
</evidence>